<comment type="caution">
    <text evidence="1">The sequence shown here is derived from an EMBL/GenBank/DDBJ whole genome shotgun (WGS) entry which is preliminary data.</text>
</comment>
<evidence type="ECO:0000313" key="1">
    <source>
        <dbReference type="EMBL" id="MFC4024758.1"/>
    </source>
</evidence>
<dbReference type="EMBL" id="JBHSAO010000008">
    <property type="protein sequence ID" value="MFC4024758.1"/>
    <property type="molecule type" value="Genomic_DNA"/>
</dbReference>
<dbReference type="Proteomes" id="UP001595772">
    <property type="component" value="Unassembled WGS sequence"/>
</dbReference>
<accession>A0ABV8GYU2</accession>
<protein>
    <submittedName>
        <fullName evidence="1">Uncharacterized protein</fullName>
    </submittedName>
</protein>
<gene>
    <name evidence="1" type="ORF">ACFOUV_13225</name>
</gene>
<name>A0ABV8GYU2_9BACI</name>
<sequence length="105" mass="11551">MDLKPNVSLPDELLDKMQLETTIFSPANDVFGVAALSEEVGPTLILRLYQLVVNEDNAYQPVQELAAFSFGNRLELESFLDRLPEISGLEMLMLLNPLQGAGSAN</sequence>
<organism evidence="1 2">
    <name type="scientific">Oceanobacillus longus</name>
    <dbReference type="NCBI Taxonomy" id="930120"/>
    <lineage>
        <taxon>Bacteria</taxon>
        <taxon>Bacillati</taxon>
        <taxon>Bacillota</taxon>
        <taxon>Bacilli</taxon>
        <taxon>Bacillales</taxon>
        <taxon>Bacillaceae</taxon>
        <taxon>Oceanobacillus</taxon>
    </lineage>
</organism>
<dbReference type="RefSeq" id="WP_379497240.1">
    <property type="nucleotide sequence ID" value="NZ_JBHSAO010000008.1"/>
</dbReference>
<reference evidence="2" key="1">
    <citation type="journal article" date="2019" name="Int. J. Syst. Evol. Microbiol.">
        <title>The Global Catalogue of Microorganisms (GCM) 10K type strain sequencing project: providing services to taxonomists for standard genome sequencing and annotation.</title>
        <authorList>
            <consortium name="The Broad Institute Genomics Platform"/>
            <consortium name="The Broad Institute Genome Sequencing Center for Infectious Disease"/>
            <person name="Wu L."/>
            <person name="Ma J."/>
        </authorList>
    </citation>
    <scope>NUCLEOTIDE SEQUENCE [LARGE SCALE GENOMIC DNA]</scope>
    <source>
        <strain evidence="2">IBRC-M 10703</strain>
    </source>
</reference>
<evidence type="ECO:0000313" key="2">
    <source>
        <dbReference type="Proteomes" id="UP001595772"/>
    </source>
</evidence>
<proteinExistence type="predicted"/>
<keyword evidence="2" id="KW-1185">Reference proteome</keyword>